<evidence type="ECO:0000313" key="4">
    <source>
        <dbReference type="Proteomes" id="UP000199137"/>
    </source>
</evidence>
<accession>A0A1I5WSC4</accession>
<evidence type="ECO:0000313" key="2">
    <source>
        <dbReference type="EMBL" id="NEC62667.1"/>
    </source>
</evidence>
<organism evidence="3 4">
    <name type="scientific">Amycolatopsis rubida</name>
    <dbReference type="NCBI Taxonomy" id="112413"/>
    <lineage>
        <taxon>Bacteria</taxon>
        <taxon>Bacillati</taxon>
        <taxon>Actinomycetota</taxon>
        <taxon>Actinomycetes</taxon>
        <taxon>Pseudonocardiales</taxon>
        <taxon>Pseudonocardiaceae</taxon>
        <taxon>Amycolatopsis</taxon>
    </lineage>
</organism>
<dbReference type="InterPro" id="IPR036291">
    <property type="entry name" value="NAD(P)-bd_dom_sf"/>
</dbReference>
<reference evidence="2 5" key="2">
    <citation type="submission" date="2020-01" db="EMBL/GenBank/DDBJ databases">
        <title>Insect and environment-associated Actinomycetes.</title>
        <authorList>
            <person name="Currrie C."/>
            <person name="Chevrette M."/>
            <person name="Carlson C."/>
            <person name="Stubbendieck R."/>
            <person name="Wendt-Pienkowski E."/>
        </authorList>
    </citation>
    <scope>NUCLEOTIDE SEQUENCE [LARGE SCALE GENOMIC DNA]</scope>
    <source>
        <strain evidence="2 5">SID8386</strain>
    </source>
</reference>
<dbReference type="PRINTS" id="PR00080">
    <property type="entry name" value="SDRFAMILY"/>
</dbReference>
<protein>
    <submittedName>
        <fullName evidence="3">3-oxoacyl-[acyl-carrier protein] reductase</fullName>
    </submittedName>
    <submittedName>
        <fullName evidence="2">SDR family oxidoreductase</fullName>
    </submittedName>
</protein>
<comment type="similarity">
    <text evidence="1">Belongs to the short-chain dehydrogenases/reductases (SDR) family.</text>
</comment>
<dbReference type="SUPFAM" id="SSF51735">
    <property type="entry name" value="NAD(P)-binding Rossmann-fold domains"/>
    <property type="match status" value="1"/>
</dbReference>
<evidence type="ECO:0000313" key="5">
    <source>
        <dbReference type="Proteomes" id="UP000470404"/>
    </source>
</evidence>
<dbReference type="EMBL" id="JAAGNC010000216">
    <property type="protein sequence ID" value="NEC62667.1"/>
    <property type="molecule type" value="Genomic_DNA"/>
</dbReference>
<dbReference type="OrthoDB" id="3210335at2"/>
<dbReference type="AlphaFoldDB" id="A0A1I5WSC4"/>
<dbReference type="Pfam" id="PF13561">
    <property type="entry name" value="adh_short_C2"/>
    <property type="match status" value="1"/>
</dbReference>
<dbReference type="Proteomes" id="UP000199137">
    <property type="component" value="Unassembled WGS sequence"/>
</dbReference>
<proteinExistence type="inferred from homology"/>
<dbReference type="PANTHER" id="PTHR42760">
    <property type="entry name" value="SHORT-CHAIN DEHYDROGENASES/REDUCTASES FAMILY MEMBER"/>
    <property type="match status" value="1"/>
</dbReference>
<keyword evidence="5" id="KW-1185">Reference proteome</keyword>
<dbReference type="EMBL" id="FOWC01000009">
    <property type="protein sequence ID" value="SFQ22692.1"/>
    <property type="molecule type" value="Genomic_DNA"/>
</dbReference>
<dbReference type="Gene3D" id="3.40.50.720">
    <property type="entry name" value="NAD(P)-binding Rossmann-like Domain"/>
    <property type="match status" value="1"/>
</dbReference>
<sequence>MKREAVVTGGGTGIGYAIAAALVRAGEKVTITGRREDVLAEAATLLGARAVSFDASDPEAVEAARDQLPERIDVLVNNAGGNTDFLLEGGRDLKALDAAWTANLRANLFSAALVTTALKERLADNGRIVTIGSIAGRTGAESYGWAKAAVEVWNTETARQFGTRGITANIVAPGLIVDTEFFRGKLSAERQERLVENTMTKRAGKPEDVAEVVRFLASPEAGHVTGQVVHVNGGAYVG</sequence>
<evidence type="ECO:0000256" key="1">
    <source>
        <dbReference type="ARBA" id="ARBA00006484"/>
    </source>
</evidence>
<dbReference type="PRINTS" id="PR00081">
    <property type="entry name" value="GDHRDH"/>
</dbReference>
<dbReference type="Proteomes" id="UP000470404">
    <property type="component" value="Unassembled WGS sequence"/>
</dbReference>
<dbReference type="STRING" id="112413.SAMN05421854_109379"/>
<evidence type="ECO:0000313" key="3">
    <source>
        <dbReference type="EMBL" id="SFQ22692.1"/>
    </source>
</evidence>
<name>A0A1I5WSC4_9PSEU</name>
<reference evidence="3 4" key="1">
    <citation type="submission" date="2016-10" db="EMBL/GenBank/DDBJ databases">
        <authorList>
            <person name="de Groot N.N."/>
        </authorList>
    </citation>
    <scope>NUCLEOTIDE SEQUENCE [LARGE SCALE GENOMIC DNA]</scope>
    <source>
        <strain evidence="3 4">DSM 44637</strain>
    </source>
</reference>
<dbReference type="PANTHER" id="PTHR42760:SF40">
    <property type="entry name" value="3-OXOACYL-[ACYL-CARRIER-PROTEIN] REDUCTASE, CHLOROPLASTIC"/>
    <property type="match status" value="1"/>
</dbReference>
<dbReference type="GO" id="GO:0030497">
    <property type="term" value="P:fatty acid elongation"/>
    <property type="evidence" value="ECO:0007669"/>
    <property type="project" value="TreeGrafter"/>
</dbReference>
<dbReference type="InterPro" id="IPR002347">
    <property type="entry name" value="SDR_fam"/>
</dbReference>
<dbReference type="GO" id="GO:0016616">
    <property type="term" value="F:oxidoreductase activity, acting on the CH-OH group of donors, NAD or NADP as acceptor"/>
    <property type="evidence" value="ECO:0007669"/>
    <property type="project" value="TreeGrafter"/>
</dbReference>
<dbReference type="RefSeq" id="WP_067575602.1">
    <property type="nucleotide sequence ID" value="NZ_FOWC01000009.1"/>
</dbReference>
<gene>
    <name evidence="2" type="ORF">G3I59_45510</name>
    <name evidence="3" type="ORF">SAMN05421854_109379</name>
</gene>